<dbReference type="RefSeq" id="XP_001839061.2">
    <property type="nucleotide sequence ID" value="XM_001839009.2"/>
</dbReference>
<dbReference type="Proteomes" id="UP000001861">
    <property type="component" value="Unassembled WGS sequence"/>
</dbReference>
<gene>
    <name evidence="1" type="ORF">CC1G_10626</name>
</gene>
<dbReference type="InParanoid" id="A8P616"/>
<protein>
    <submittedName>
        <fullName evidence="1">Uncharacterized protein</fullName>
    </submittedName>
</protein>
<proteinExistence type="predicted"/>
<dbReference type="EMBL" id="AACS02000005">
    <property type="protein sequence ID" value="EAU82721.2"/>
    <property type="molecule type" value="Genomic_DNA"/>
</dbReference>
<accession>A8P616</accession>
<dbReference type="AlphaFoldDB" id="A8P616"/>
<evidence type="ECO:0000313" key="2">
    <source>
        <dbReference type="Proteomes" id="UP000001861"/>
    </source>
</evidence>
<dbReference type="VEuPathDB" id="FungiDB:CC1G_10626"/>
<evidence type="ECO:0000313" key="1">
    <source>
        <dbReference type="EMBL" id="EAU82721.2"/>
    </source>
</evidence>
<dbReference type="KEGG" id="cci:CC1G_10626"/>
<reference evidence="1 2" key="1">
    <citation type="journal article" date="2010" name="Proc. Natl. Acad. Sci. U.S.A.">
        <title>Insights into evolution of multicellular fungi from the assembled chromosomes of the mushroom Coprinopsis cinerea (Coprinus cinereus).</title>
        <authorList>
            <person name="Stajich J.E."/>
            <person name="Wilke S.K."/>
            <person name="Ahren D."/>
            <person name="Au C.H."/>
            <person name="Birren B.W."/>
            <person name="Borodovsky M."/>
            <person name="Burns C."/>
            <person name="Canback B."/>
            <person name="Casselton L.A."/>
            <person name="Cheng C.K."/>
            <person name="Deng J."/>
            <person name="Dietrich F.S."/>
            <person name="Fargo D.C."/>
            <person name="Farman M.L."/>
            <person name="Gathman A.C."/>
            <person name="Goldberg J."/>
            <person name="Guigo R."/>
            <person name="Hoegger P.J."/>
            <person name="Hooker J.B."/>
            <person name="Huggins A."/>
            <person name="James T.Y."/>
            <person name="Kamada T."/>
            <person name="Kilaru S."/>
            <person name="Kodira C."/>
            <person name="Kues U."/>
            <person name="Kupfer D."/>
            <person name="Kwan H.S."/>
            <person name="Lomsadze A."/>
            <person name="Li W."/>
            <person name="Lilly W.W."/>
            <person name="Ma L.J."/>
            <person name="Mackey A.J."/>
            <person name="Manning G."/>
            <person name="Martin F."/>
            <person name="Muraguchi H."/>
            <person name="Natvig D.O."/>
            <person name="Palmerini H."/>
            <person name="Ramesh M.A."/>
            <person name="Rehmeyer C.J."/>
            <person name="Roe B.A."/>
            <person name="Shenoy N."/>
            <person name="Stanke M."/>
            <person name="Ter-Hovhannisyan V."/>
            <person name="Tunlid A."/>
            <person name="Velagapudi R."/>
            <person name="Vision T.J."/>
            <person name="Zeng Q."/>
            <person name="Zolan M.E."/>
            <person name="Pukkila P.J."/>
        </authorList>
    </citation>
    <scope>NUCLEOTIDE SEQUENCE [LARGE SCALE GENOMIC DNA]</scope>
    <source>
        <strain evidence="2">Okayama-7 / 130 / ATCC MYA-4618 / FGSC 9003</strain>
    </source>
</reference>
<comment type="caution">
    <text evidence="1">The sequence shown here is derived from an EMBL/GenBank/DDBJ whole genome shotgun (WGS) entry which is preliminary data.</text>
</comment>
<dbReference type="GeneID" id="6015671"/>
<sequence length="118" mass="12902">MGTQDAVFERAVHNHEIVANYGPPRPPYSSHRECNGARVADCLHCKAHQDPKQICLSITLGRSYGSCSPTPVLVVSEGRMSGVSGFQTPYQEALETPPMSDFALHPRRIGRPGVTRTN</sequence>
<dbReference type="HOGENOM" id="CLU_2073018_0_0_1"/>
<name>A8P616_COPC7</name>
<organism evidence="1 2">
    <name type="scientific">Coprinopsis cinerea (strain Okayama-7 / 130 / ATCC MYA-4618 / FGSC 9003)</name>
    <name type="common">Inky cap fungus</name>
    <name type="synonym">Hormographiella aspergillata</name>
    <dbReference type="NCBI Taxonomy" id="240176"/>
    <lineage>
        <taxon>Eukaryota</taxon>
        <taxon>Fungi</taxon>
        <taxon>Dikarya</taxon>
        <taxon>Basidiomycota</taxon>
        <taxon>Agaricomycotina</taxon>
        <taxon>Agaricomycetes</taxon>
        <taxon>Agaricomycetidae</taxon>
        <taxon>Agaricales</taxon>
        <taxon>Agaricineae</taxon>
        <taxon>Psathyrellaceae</taxon>
        <taxon>Coprinopsis</taxon>
    </lineage>
</organism>
<keyword evidence="2" id="KW-1185">Reference proteome</keyword>